<name>A0A368XXW0_9BURK</name>
<evidence type="ECO:0000256" key="5">
    <source>
        <dbReference type="ARBA" id="ARBA00022519"/>
    </source>
</evidence>
<dbReference type="FunFam" id="1.10.287.130:FF:000049">
    <property type="entry name" value="C4-dicarboxylate transport sensor protein DctB"/>
    <property type="match status" value="1"/>
</dbReference>
<evidence type="ECO:0000256" key="11">
    <source>
        <dbReference type="ARBA" id="ARBA00022840"/>
    </source>
</evidence>
<organism evidence="18 19">
    <name type="scientific">Pseudorhodoferax soli</name>
    <dbReference type="NCBI Taxonomy" id="545864"/>
    <lineage>
        <taxon>Bacteria</taxon>
        <taxon>Pseudomonadati</taxon>
        <taxon>Pseudomonadota</taxon>
        <taxon>Betaproteobacteria</taxon>
        <taxon>Burkholderiales</taxon>
        <taxon>Comamonadaceae</taxon>
    </lineage>
</organism>
<keyword evidence="9" id="KW-0547">Nucleotide-binding</keyword>
<feature type="domain" description="Histidine kinase" evidence="17">
    <location>
        <begin position="379"/>
        <end position="592"/>
    </location>
</feature>
<dbReference type="InterPro" id="IPR004358">
    <property type="entry name" value="Sig_transdc_His_kin-like_C"/>
</dbReference>
<gene>
    <name evidence="18" type="ORF">DES41_103538</name>
</gene>
<dbReference type="SMART" id="SM00387">
    <property type="entry name" value="HATPase_c"/>
    <property type="match status" value="1"/>
</dbReference>
<dbReference type="GO" id="GO:0000155">
    <property type="term" value="F:phosphorelay sensor kinase activity"/>
    <property type="evidence" value="ECO:0007669"/>
    <property type="project" value="InterPro"/>
</dbReference>
<evidence type="ECO:0000256" key="3">
    <source>
        <dbReference type="ARBA" id="ARBA00012438"/>
    </source>
</evidence>
<keyword evidence="8 16" id="KW-0812">Transmembrane</keyword>
<accession>A0A368XXW0</accession>
<dbReference type="EC" id="2.7.13.3" evidence="3"/>
<dbReference type="InterPro" id="IPR005467">
    <property type="entry name" value="His_kinase_dom"/>
</dbReference>
<dbReference type="InterPro" id="IPR017055">
    <property type="entry name" value="Sig_transdc_His_kinase_DctB"/>
</dbReference>
<keyword evidence="12 16" id="KW-1133">Transmembrane helix</keyword>
<keyword evidence="4" id="KW-1003">Cell membrane</keyword>
<dbReference type="Proteomes" id="UP000252884">
    <property type="component" value="Unassembled WGS sequence"/>
</dbReference>
<comment type="catalytic activity">
    <reaction evidence="1">
        <text>ATP + protein L-histidine = ADP + protein N-phospho-L-histidine.</text>
        <dbReference type="EC" id="2.7.13.3"/>
    </reaction>
</comment>
<sequence length="597" mass="63992">MGSVGDARSPQSRRRWRWARWSAALALVALAAVAGHRLALHAAVDRLREAADHRLDMLASALESELTRFAHLPALLEMMPVVPALLAAPADAALRAAVNRYLGGVNATAGADMLYVLDAAGVSLAASDFDKPGTTVGQDLSFRPYVADALQHGHGSFYGMGITSKRPGYFVSYALRDDLPARGVVAVKVDLAGTERSWRSLPGDVVLLDERGVVILSTRDELRFRPVRPLDALQLAELERARPYGNAALQPLPWTHREQLARQVSVIALEGRDQLASARTLRSAPWQLIALDDLAPARTSARNGAFTAALAMSVLLLLAVTLWQRRRAVRHKLANQAALQQAHDTLESTVVARTAQLREAQNELVHAGKMGALGQMSAGLVHELNQPLTAMRTLAESAAILLEQHRPQEVQDNLHRITRMVDRLARLTTQLKTFAHKAETPGAPVPLAHCLADAQASVAEAARQAGVQTVLDLQPPELQVLADEAALSSVLVNLMRNAIEAMQATPERTLRITAQRRGGRAVVEVRDTGHGIAADILPRLFEPFVTSKPAGAGLGLGLVISAQLLRALNGSLSAHNTAGGGACFVIELDAVPPSPTT</sequence>
<evidence type="ECO:0000256" key="2">
    <source>
        <dbReference type="ARBA" id="ARBA00004429"/>
    </source>
</evidence>
<dbReference type="SUPFAM" id="SSF47384">
    <property type="entry name" value="Homodimeric domain of signal transducing histidine kinase"/>
    <property type="match status" value="1"/>
</dbReference>
<proteinExistence type="predicted"/>
<dbReference type="PIRSF" id="PIRSF036431">
    <property type="entry name" value="STHK_DctB"/>
    <property type="match status" value="1"/>
</dbReference>
<dbReference type="PANTHER" id="PTHR43065">
    <property type="entry name" value="SENSOR HISTIDINE KINASE"/>
    <property type="match status" value="1"/>
</dbReference>
<dbReference type="Pfam" id="PF02518">
    <property type="entry name" value="HATPase_c"/>
    <property type="match status" value="1"/>
</dbReference>
<evidence type="ECO:0000256" key="1">
    <source>
        <dbReference type="ARBA" id="ARBA00000085"/>
    </source>
</evidence>
<keyword evidence="11" id="KW-0067">ATP-binding</keyword>
<dbReference type="OrthoDB" id="9772100at2"/>
<evidence type="ECO:0000313" key="18">
    <source>
        <dbReference type="EMBL" id="RCW72930.1"/>
    </source>
</evidence>
<comment type="subcellular location">
    <subcellularLocation>
        <location evidence="2">Cell inner membrane</location>
        <topology evidence="2">Multi-pass membrane protein</topology>
    </subcellularLocation>
</comment>
<keyword evidence="7" id="KW-0808">Transferase</keyword>
<dbReference type="GO" id="GO:0005524">
    <property type="term" value="F:ATP binding"/>
    <property type="evidence" value="ECO:0007669"/>
    <property type="project" value="UniProtKB-KW"/>
</dbReference>
<comment type="caution">
    <text evidence="18">The sequence shown here is derived from an EMBL/GenBank/DDBJ whole genome shotgun (WGS) entry which is preliminary data.</text>
</comment>
<dbReference type="SUPFAM" id="SSF103190">
    <property type="entry name" value="Sensory domain-like"/>
    <property type="match status" value="1"/>
</dbReference>
<dbReference type="Gene3D" id="1.10.287.130">
    <property type="match status" value="1"/>
</dbReference>
<dbReference type="SUPFAM" id="SSF55874">
    <property type="entry name" value="ATPase domain of HSP90 chaperone/DNA topoisomerase II/histidine kinase"/>
    <property type="match status" value="1"/>
</dbReference>
<evidence type="ECO:0000256" key="12">
    <source>
        <dbReference type="ARBA" id="ARBA00022989"/>
    </source>
</evidence>
<evidence type="ECO:0000256" key="16">
    <source>
        <dbReference type="SAM" id="Phobius"/>
    </source>
</evidence>
<dbReference type="EMBL" id="QPJK01000003">
    <property type="protein sequence ID" value="RCW72930.1"/>
    <property type="molecule type" value="Genomic_DNA"/>
</dbReference>
<evidence type="ECO:0000256" key="14">
    <source>
        <dbReference type="ARBA" id="ARBA00023136"/>
    </source>
</evidence>
<dbReference type="PROSITE" id="PS50109">
    <property type="entry name" value="HIS_KIN"/>
    <property type="match status" value="1"/>
</dbReference>
<evidence type="ECO:0000259" key="17">
    <source>
        <dbReference type="PROSITE" id="PS50109"/>
    </source>
</evidence>
<evidence type="ECO:0000256" key="15">
    <source>
        <dbReference type="ARBA" id="ARBA00073143"/>
    </source>
</evidence>
<evidence type="ECO:0000256" key="6">
    <source>
        <dbReference type="ARBA" id="ARBA00022553"/>
    </source>
</evidence>
<dbReference type="InterPro" id="IPR036097">
    <property type="entry name" value="HisK_dim/P_sf"/>
</dbReference>
<dbReference type="PRINTS" id="PR00344">
    <property type="entry name" value="BCTRLSENSOR"/>
</dbReference>
<dbReference type="PANTHER" id="PTHR43065:SF46">
    <property type="entry name" value="C4-DICARBOXYLATE TRANSPORT SENSOR PROTEIN DCTB"/>
    <property type="match status" value="1"/>
</dbReference>
<dbReference type="Pfam" id="PF00512">
    <property type="entry name" value="HisKA"/>
    <property type="match status" value="1"/>
</dbReference>
<dbReference type="CDD" id="cd00082">
    <property type="entry name" value="HisKA"/>
    <property type="match status" value="1"/>
</dbReference>
<keyword evidence="19" id="KW-1185">Reference proteome</keyword>
<evidence type="ECO:0000256" key="13">
    <source>
        <dbReference type="ARBA" id="ARBA00023012"/>
    </source>
</evidence>
<keyword evidence="10 18" id="KW-0418">Kinase</keyword>
<keyword evidence="5" id="KW-0997">Cell inner membrane</keyword>
<dbReference type="InterPro" id="IPR003594">
    <property type="entry name" value="HATPase_dom"/>
</dbReference>
<dbReference type="Gene3D" id="3.30.450.20">
    <property type="entry name" value="PAS domain"/>
    <property type="match status" value="2"/>
</dbReference>
<evidence type="ECO:0000256" key="9">
    <source>
        <dbReference type="ARBA" id="ARBA00022741"/>
    </source>
</evidence>
<dbReference type="Gene3D" id="3.30.565.10">
    <property type="entry name" value="Histidine kinase-like ATPase, C-terminal domain"/>
    <property type="match status" value="1"/>
</dbReference>
<reference evidence="18 19" key="1">
    <citation type="submission" date="2018-07" db="EMBL/GenBank/DDBJ databases">
        <title>Genomic Encyclopedia of Type Strains, Phase IV (KMG-IV): sequencing the most valuable type-strain genomes for metagenomic binning, comparative biology and taxonomic classification.</title>
        <authorList>
            <person name="Goeker M."/>
        </authorList>
    </citation>
    <scope>NUCLEOTIDE SEQUENCE [LARGE SCALE GENOMIC DNA]</scope>
    <source>
        <strain evidence="18 19">DSM 21634</strain>
    </source>
</reference>
<evidence type="ECO:0000256" key="10">
    <source>
        <dbReference type="ARBA" id="ARBA00022777"/>
    </source>
</evidence>
<dbReference type="AlphaFoldDB" id="A0A368XXW0"/>
<dbReference type="SMART" id="SM00388">
    <property type="entry name" value="HisKA"/>
    <property type="match status" value="1"/>
</dbReference>
<dbReference type="InterPro" id="IPR003661">
    <property type="entry name" value="HisK_dim/P_dom"/>
</dbReference>
<evidence type="ECO:0000313" key="19">
    <source>
        <dbReference type="Proteomes" id="UP000252884"/>
    </source>
</evidence>
<dbReference type="GO" id="GO:0005886">
    <property type="term" value="C:plasma membrane"/>
    <property type="evidence" value="ECO:0007669"/>
    <property type="project" value="UniProtKB-SubCell"/>
</dbReference>
<dbReference type="InterPro" id="IPR029151">
    <property type="entry name" value="Sensor-like_sf"/>
</dbReference>
<evidence type="ECO:0000256" key="7">
    <source>
        <dbReference type="ARBA" id="ARBA00022679"/>
    </source>
</evidence>
<keyword evidence="13" id="KW-0902">Two-component regulatory system</keyword>
<keyword evidence="6" id="KW-0597">Phosphoprotein</keyword>
<keyword evidence="14 16" id="KW-0472">Membrane</keyword>
<evidence type="ECO:0000256" key="8">
    <source>
        <dbReference type="ARBA" id="ARBA00022692"/>
    </source>
</evidence>
<dbReference type="InterPro" id="IPR036890">
    <property type="entry name" value="HATPase_C_sf"/>
</dbReference>
<protein>
    <recommendedName>
        <fullName evidence="15">C4-dicarboxylate transport sensor protein DctB</fullName>
        <ecNumber evidence="3">2.7.13.3</ecNumber>
    </recommendedName>
</protein>
<feature type="transmembrane region" description="Helical" evidence="16">
    <location>
        <begin position="304"/>
        <end position="323"/>
    </location>
</feature>
<dbReference type="RefSeq" id="WP_114468307.1">
    <property type="nucleotide sequence ID" value="NZ_QPJK01000003.1"/>
</dbReference>
<evidence type="ECO:0000256" key="4">
    <source>
        <dbReference type="ARBA" id="ARBA00022475"/>
    </source>
</evidence>